<organism evidence="3 4">
    <name type="scientific">Cutibacterium avidum ATCC 25577</name>
    <dbReference type="NCBI Taxonomy" id="997355"/>
    <lineage>
        <taxon>Bacteria</taxon>
        <taxon>Bacillati</taxon>
        <taxon>Actinomycetota</taxon>
        <taxon>Actinomycetes</taxon>
        <taxon>Propionibacteriales</taxon>
        <taxon>Propionibacteriaceae</taxon>
        <taxon>Cutibacterium</taxon>
    </lineage>
</organism>
<feature type="region of interest" description="Disordered" evidence="1">
    <location>
        <begin position="43"/>
        <end position="66"/>
    </location>
</feature>
<name>G4D048_9ACTN</name>
<feature type="compositionally biased region" description="Low complexity" evidence="1">
    <location>
        <begin position="53"/>
        <end position="66"/>
    </location>
</feature>
<accession>G4D048</accession>
<dbReference type="Proteomes" id="UP000005332">
    <property type="component" value="Unassembled WGS sequence"/>
</dbReference>
<protein>
    <submittedName>
        <fullName evidence="3">Glucoamylase S1/S2</fullName>
    </submittedName>
</protein>
<keyword evidence="4" id="KW-1185">Reference proteome</keyword>
<keyword evidence="2" id="KW-0812">Transmembrane</keyword>
<keyword evidence="2" id="KW-1133">Transmembrane helix</keyword>
<feature type="transmembrane region" description="Helical" evidence="2">
    <location>
        <begin position="18"/>
        <end position="36"/>
    </location>
</feature>
<dbReference type="HOGENOM" id="CLU_125971_0_0_11"/>
<evidence type="ECO:0000313" key="3">
    <source>
        <dbReference type="EMBL" id="EGY77117.1"/>
    </source>
</evidence>
<gene>
    <name evidence="3" type="ORF">HMPREF9153_2070</name>
</gene>
<dbReference type="EMBL" id="AGBA01000015">
    <property type="protein sequence ID" value="EGY77117.1"/>
    <property type="molecule type" value="Genomic_DNA"/>
</dbReference>
<evidence type="ECO:0000256" key="1">
    <source>
        <dbReference type="SAM" id="MobiDB-lite"/>
    </source>
</evidence>
<keyword evidence="2" id="KW-0472">Membrane</keyword>
<dbReference type="PATRIC" id="fig|997355.3.peg.2042"/>
<evidence type="ECO:0000313" key="4">
    <source>
        <dbReference type="Proteomes" id="UP000005332"/>
    </source>
</evidence>
<dbReference type="AlphaFoldDB" id="G4D048"/>
<proteinExistence type="predicted"/>
<reference evidence="3 4" key="1">
    <citation type="submission" date="2011-06" db="EMBL/GenBank/DDBJ databases">
        <authorList>
            <person name="Muzny D."/>
            <person name="Qin X."/>
            <person name="Deng J."/>
            <person name="Jiang H."/>
            <person name="Liu Y."/>
            <person name="Qu J."/>
            <person name="Song X.-Z."/>
            <person name="Zhang L."/>
            <person name="Thornton R."/>
            <person name="Coyle M."/>
            <person name="Francisco L."/>
            <person name="Jackson L."/>
            <person name="Javaid M."/>
            <person name="Korchina V."/>
            <person name="Kovar C."/>
            <person name="Mata R."/>
            <person name="Mathew T."/>
            <person name="Ngo R."/>
            <person name="Nguyen L."/>
            <person name="Nguyen N."/>
            <person name="Okwuonu G."/>
            <person name="Ongeri F."/>
            <person name="Pham C."/>
            <person name="Simmons D."/>
            <person name="Wilczek-Boney K."/>
            <person name="Hale W."/>
            <person name="Jakkamsetti A."/>
            <person name="Pham P."/>
            <person name="Ruth R."/>
            <person name="San Lucas F."/>
            <person name="Warren J."/>
            <person name="Zhang J."/>
            <person name="Zhao Z."/>
            <person name="Zhou C."/>
            <person name="Zhu D."/>
            <person name="Lee S."/>
            <person name="Bess C."/>
            <person name="Blankenburg K."/>
            <person name="Forbes L."/>
            <person name="Fu Q."/>
            <person name="Gubbala S."/>
            <person name="Hirani K."/>
            <person name="Jayaseelan J.C."/>
            <person name="Lara F."/>
            <person name="Munidasa M."/>
            <person name="Palculict T."/>
            <person name="Patil S."/>
            <person name="Pu L.-L."/>
            <person name="Saada N."/>
            <person name="Tang L."/>
            <person name="Weissenberger G."/>
            <person name="Zhu Y."/>
            <person name="Hemphill L."/>
            <person name="Shang Y."/>
            <person name="Youmans B."/>
            <person name="Ayvaz T."/>
            <person name="Ross M."/>
            <person name="Santibanez J."/>
            <person name="Aqrawi P."/>
            <person name="Gross S."/>
            <person name="Joshi V."/>
            <person name="Fowler G."/>
            <person name="Nazareth L."/>
            <person name="Reid J."/>
            <person name="Worley K."/>
            <person name="Petrosino J."/>
            <person name="Highlander S."/>
            <person name="Gibbs R."/>
        </authorList>
    </citation>
    <scope>NUCLEOTIDE SEQUENCE [LARGE SCALE GENOMIC DNA]</scope>
    <source>
        <strain evidence="3 4">ATCC 25577</strain>
    </source>
</reference>
<evidence type="ECO:0000256" key="2">
    <source>
        <dbReference type="SAM" id="Phobius"/>
    </source>
</evidence>
<sequence>MSQPPDISQYQPPKRHRGWIAAIIAVAVIIALVLVARRITSDPDLSQSPMPTPVATPSSATTPTPIPASVTAVASSVPFSSKDNSTEGTWSIDDVSWGPGSVTLTVTIEVTRGSLSDYTFFIMENESTNIHEASLPPTGTLGDTISPGHKVHGTVTIDCPRADATVMFTHGSGMSSPISALTIKA</sequence>
<comment type="caution">
    <text evidence="3">The sequence shown here is derived from an EMBL/GenBank/DDBJ whole genome shotgun (WGS) entry which is preliminary data.</text>
</comment>